<gene>
    <name evidence="1" type="ORF">KC669_01790</name>
</gene>
<evidence type="ECO:0000313" key="1">
    <source>
        <dbReference type="EMBL" id="MCA9386744.1"/>
    </source>
</evidence>
<dbReference type="Proteomes" id="UP000714915">
    <property type="component" value="Unassembled WGS sequence"/>
</dbReference>
<reference evidence="1" key="1">
    <citation type="submission" date="2020-04" db="EMBL/GenBank/DDBJ databases">
        <authorList>
            <person name="Zhang T."/>
        </authorList>
    </citation>
    <scope>NUCLEOTIDE SEQUENCE</scope>
    <source>
        <strain evidence="1">HKST-UBA09</strain>
    </source>
</reference>
<dbReference type="AlphaFoldDB" id="A0A955LAV9"/>
<name>A0A955LAV9_9BACT</name>
<reference evidence="1" key="2">
    <citation type="journal article" date="2021" name="Microbiome">
        <title>Successional dynamics and alternative stable states in a saline activated sludge microbial community over 9 years.</title>
        <authorList>
            <person name="Wang Y."/>
            <person name="Ye J."/>
            <person name="Ju F."/>
            <person name="Liu L."/>
            <person name="Boyd J.A."/>
            <person name="Deng Y."/>
            <person name="Parks D.H."/>
            <person name="Jiang X."/>
            <person name="Yin X."/>
            <person name="Woodcroft B.J."/>
            <person name="Tyson G.W."/>
            <person name="Hugenholtz P."/>
            <person name="Polz M.F."/>
            <person name="Zhang T."/>
        </authorList>
    </citation>
    <scope>NUCLEOTIDE SEQUENCE</scope>
    <source>
        <strain evidence="1">HKST-UBA09</strain>
    </source>
</reference>
<accession>A0A955LAV9</accession>
<comment type="caution">
    <text evidence="1">The sequence shown here is derived from an EMBL/GenBank/DDBJ whole genome shotgun (WGS) entry which is preliminary data.</text>
</comment>
<evidence type="ECO:0000313" key="2">
    <source>
        <dbReference type="Proteomes" id="UP000714915"/>
    </source>
</evidence>
<proteinExistence type="predicted"/>
<dbReference type="EMBL" id="JAGQLF010000014">
    <property type="protein sequence ID" value="MCA9386744.1"/>
    <property type="molecule type" value="Genomic_DNA"/>
</dbReference>
<sequence>MEGTEATEPDDSQDQDNSIWISQSVEWYRYFSKHVLENGYDNSPQTLRYMAIQSVSFMLQDTKIFDDETRGRNLILKLMNNEGIASYRDLNDAKIFLHKVEFLILNSTQNKLTKEILLDIRELAKRYVLRQTIM</sequence>
<protein>
    <submittedName>
        <fullName evidence="1">Uncharacterized protein</fullName>
    </submittedName>
</protein>
<organism evidence="1 2">
    <name type="scientific">Candidatus Dojkabacteria bacterium</name>
    <dbReference type="NCBI Taxonomy" id="2099670"/>
    <lineage>
        <taxon>Bacteria</taxon>
        <taxon>Candidatus Dojkabacteria</taxon>
    </lineage>
</organism>